<dbReference type="EnsemblPlants" id="EMT06686">
    <property type="protein sequence ID" value="EMT06686"/>
    <property type="gene ID" value="F775_42785"/>
</dbReference>
<proteinExistence type="predicted"/>
<evidence type="ECO:0000313" key="2">
    <source>
        <dbReference type="EnsemblPlants" id="EMT06686"/>
    </source>
</evidence>
<feature type="region of interest" description="Disordered" evidence="1">
    <location>
        <begin position="45"/>
        <end position="85"/>
    </location>
</feature>
<accession>M8AQ62</accession>
<reference evidence="2" key="1">
    <citation type="submission" date="2015-06" db="UniProtKB">
        <authorList>
            <consortium name="EnsemblPlants"/>
        </authorList>
    </citation>
    <scope>IDENTIFICATION</scope>
</reference>
<dbReference type="AlphaFoldDB" id="M8AQ62"/>
<feature type="compositionally biased region" description="Basic residues" evidence="1">
    <location>
        <begin position="97"/>
        <end position="110"/>
    </location>
</feature>
<feature type="region of interest" description="Disordered" evidence="1">
    <location>
        <begin position="1"/>
        <end position="21"/>
    </location>
</feature>
<protein>
    <submittedName>
        <fullName evidence="2">Uncharacterized protein</fullName>
    </submittedName>
</protein>
<organism evidence="2">
    <name type="scientific">Aegilops tauschii</name>
    <name type="common">Tausch's goatgrass</name>
    <name type="synonym">Aegilops squarrosa</name>
    <dbReference type="NCBI Taxonomy" id="37682"/>
    <lineage>
        <taxon>Eukaryota</taxon>
        <taxon>Viridiplantae</taxon>
        <taxon>Streptophyta</taxon>
        <taxon>Embryophyta</taxon>
        <taxon>Tracheophyta</taxon>
        <taxon>Spermatophyta</taxon>
        <taxon>Magnoliopsida</taxon>
        <taxon>Liliopsida</taxon>
        <taxon>Poales</taxon>
        <taxon>Poaceae</taxon>
        <taxon>BOP clade</taxon>
        <taxon>Pooideae</taxon>
        <taxon>Triticodae</taxon>
        <taxon>Triticeae</taxon>
        <taxon>Triticinae</taxon>
        <taxon>Aegilops</taxon>
    </lineage>
</organism>
<feature type="region of interest" description="Disordered" evidence="1">
    <location>
        <begin position="97"/>
        <end position="146"/>
    </location>
</feature>
<feature type="compositionally biased region" description="Polar residues" evidence="1">
    <location>
        <begin position="135"/>
        <end position="146"/>
    </location>
</feature>
<evidence type="ECO:0000256" key="1">
    <source>
        <dbReference type="SAM" id="MobiDB-lite"/>
    </source>
</evidence>
<name>M8AQ62_AEGTA</name>
<sequence length="146" mass="15171">MAAGGGAGGRRRREIGRGERGIGWLAAAGDRVWTLKKVAEPQLYCSGMPSIPHTQSHSSKNMRRRWPGSASAPSGVGHGPASKCVCTPATHVRSFKCRFHRTNSQGHRHGSGQGSRPSSPSSPAAANAVPRHPASPSSSSGTVATQ</sequence>